<proteinExistence type="inferred from homology"/>
<gene>
    <name evidence="14" type="ORF">H261_15994</name>
</gene>
<keyword evidence="9 13" id="KW-1133">Transmembrane helix</keyword>
<dbReference type="GO" id="GO:0015099">
    <property type="term" value="F:nickel cation transmembrane transporter activity"/>
    <property type="evidence" value="ECO:0007669"/>
    <property type="project" value="TreeGrafter"/>
</dbReference>
<keyword evidence="8" id="KW-0460">Magnesium</keyword>
<dbReference type="SUPFAM" id="SSF144083">
    <property type="entry name" value="Magnesium transport protein CorA, transmembrane region"/>
    <property type="match status" value="1"/>
</dbReference>
<dbReference type="GO" id="GO:0015095">
    <property type="term" value="F:magnesium ion transmembrane transporter activity"/>
    <property type="evidence" value="ECO:0007669"/>
    <property type="project" value="TreeGrafter"/>
</dbReference>
<comment type="subcellular location">
    <subcellularLocation>
        <location evidence="1">Cell inner membrane</location>
        <topology evidence="1">Multi-pass membrane protein</topology>
    </subcellularLocation>
</comment>
<keyword evidence="5" id="KW-1003">Cell membrane</keyword>
<dbReference type="PANTHER" id="PTHR47685">
    <property type="entry name" value="MAGNESIUM TRANSPORT PROTEIN CORA"/>
    <property type="match status" value="1"/>
</dbReference>
<dbReference type="Gene3D" id="1.20.58.340">
    <property type="entry name" value="Magnesium transport protein CorA, transmembrane region"/>
    <property type="match status" value="2"/>
</dbReference>
<evidence type="ECO:0000256" key="4">
    <source>
        <dbReference type="ARBA" id="ARBA00022448"/>
    </source>
</evidence>
<evidence type="ECO:0000256" key="2">
    <source>
        <dbReference type="ARBA" id="ARBA00009765"/>
    </source>
</evidence>
<dbReference type="InterPro" id="IPR002523">
    <property type="entry name" value="MgTranspt_CorA/ZnTranspt_ZntB"/>
</dbReference>
<dbReference type="PATRIC" id="fig|1244869.3.peg.3207"/>
<evidence type="ECO:0000256" key="8">
    <source>
        <dbReference type="ARBA" id="ARBA00022842"/>
    </source>
</evidence>
<reference evidence="14 15" key="1">
    <citation type="journal article" date="2014" name="Genome Announc.">
        <title>Draft Genome Sequence of Magnetospirillum sp. Strain SO-1, a Freshwater Magnetotactic Bacterium Isolated from the Ol'khovka River, Russia.</title>
        <authorList>
            <person name="Grouzdev D.S."/>
            <person name="Dziuba M.V."/>
            <person name="Sukhacheva M.S."/>
            <person name="Mardanov A.V."/>
            <person name="Beletskiy A.V."/>
            <person name="Kuznetsov B.B."/>
            <person name="Skryabin K.G."/>
        </authorList>
    </citation>
    <scope>NUCLEOTIDE SEQUENCE [LARGE SCALE GENOMIC DNA]</scope>
    <source>
        <strain evidence="14 15">SO-1</strain>
    </source>
</reference>
<feature type="transmembrane region" description="Helical" evidence="13">
    <location>
        <begin position="300"/>
        <end position="320"/>
    </location>
</feature>
<keyword evidence="10" id="KW-0406">Ion transport</keyword>
<evidence type="ECO:0000256" key="9">
    <source>
        <dbReference type="ARBA" id="ARBA00022989"/>
    </source>
</evidence>
<comment type="catalytic activity">
    <reaction evidence="12">
        <text>Mg(2+)(in) = Mg(2+)(out)</text>
        <dbReference type="Rhea" id="RHEA:29827"/>
        <dbReference type="ChEBI" id="CHEBI:18420"/>
    </reaction>
</comment>
<dbReference type="Proteomes" id="UP000011744">
    <property type="component" value="Unassembled WGS sequence"/>
</dbReference>
<dbReference type="AlphaFoldDB" id="M3A7W6"/>
<dbReference type="GO" id="GO:0005886">
    <property type="term" value="C:plasma membrane"/>
    <property type="evidence" value="ECO:0007669"/>
    <property type="project" value="UniProtKB-SubCell"/>
</dbReference>
<comment type="caution">
    <text evidence="14">The sequence shown here is derived from an EMBL/GenBank/DDBJ whole genome shotgun (WGS) entry which is preliminary data.</text>
</comment>
<evidence type="ECO:0000256" key="5">
    <source>
        <dbReference type="ARBA" id="ARBA00022475"/>
    </source>
</evidence>
<dbReference type="OrthoDB" id="9803416at2"/>
<sequence>MITTYHATARGVSVGGAEGAGRDALWIDLLAPSAEEIALVEARTGLDLPSRDRMQEIEASSRLSRLGEALAMTVPVLTGATGFEPRNSAVTFILSGGLLVTLRHDTPHAMATFAAALPASATPPANGAAVLLSLMEAIVDRIADVLQDLGAGLDGISHRIFHQPHGPQHRPRRTGSREMEALLRTIGRTGDLSGKARETLLGLKRVTAFLPHGSGALGLDDAPERLRAIDQDLHSLAEYTDFLGNKIAFLLDATLGMIGIQQNQVIKLFTIMSVLFLPPTLVASWYGMNYRIMPELQWEWGYAYAIALAVLSAVLPYLFFRRKGWV</sequence>
<keyword evidence="7 13" id="KW-0812">Transmembrane</keyword>
<keyword evidence="11 13" id="KW-0472">Membrane</keyword>
<feature type="transmembrane region" description="Helical" evidence="13">
    <location>
        <begin position="265"/>
        <end position="288"/>
    </location>
</feature>
<dbReference type="STRING" id="1244869.H261_15994"/>
<evidence type="ECO:0000256" key="6">
    <source>
        <dbReference type="ARBA" id="ARBA00022519"/>
    </source>
</evidence>
<evidence type="ECO:0000256" key="3">
    <source>
        <dbReference type="ARBA" id="ARBA00019439"/>
    </source>
</evidence>
<evidence type="ECO:0000256" key="13">
    <source>
        <dbReference type="SAM" id="Phobius"/>
    </source>
</evidence>
<evidence type="ECO:0000256" key="10">
    <source>
        <dbReference type="ARBA" id="ARBA00023065"/>
    </source>
</evidence>
<organism evidence="14 15">
    <name type="scientific">Paramagnetospirillum caucaseum</name>
    <dbReference type="NCBI Taxonomy" id="1244869"/>
    <lineage>
        <taxon>Bacteria</taxon>
        <taxon>Pseudomonadati</taxon>
        <taxon>Pseudomonadota</taxon>
        <taxon>Alphaproteobacteria</taxon>
        <taxon>Rhodospirillales</taxon>
        <taxon>Magnetospirillaceae</taxon>
        <taxon>Paramagnetospirillum</taxon>
    </lineage>
</organism>
<evidence type="ECO:0000256" key="12">
    <source>
        <dbReference type="ARBA" id="ARBA00034269"/>
    </source>
</evidence>
<dbReference type="InterPro" id="IPR045861">
    <property type="entry name" value="CorA_cytoplasmic_dom"/>
</dbReference>
<dbReference type="GO" id="GO:0015087">
    <property type="term" value="F:cobalt ion transmembrane transporter activity"/>
    <property type="evidence" value="ECO:0007669"/>
    <property type="project" value="TreeGrafter"/>
</dbReference>
<dbReference type="PANTHER" id="PTHR47685:SF1">
    <property type="entry name" value="MAGNESIUM TRANSPORT PROTEIN CORA"/>
    <property type="match status" value="1"/>
</dbReference>
<dbReference type="RefSeq" id="WP_008619414.1">
    <property type="nucleotide sequence ID" value="NZ_AONQ01000048.1"/>
</dbReference>
<name>M3A7W6_9PROT</name>
<dbReference type="eggNOG" id="COG0598">
    <property type="taxonomic scope" value="Bacteria"/>
</dbReference>
<comment type="similarity">
    <text evidence="2">Belongs to the CorA metal ion transporter (MIT) (TC 1.A.35) family.</text>
</comment>
<protein>
    <recommendedName>
        <fullName evidence="3">Magnesium transport protein CorA</fullName>
    </recommendedName>
</protein>
<evidence type="ECO:0000313" key="15">
    <source>
        <dbReference type="Proteomes" id="UP000011744"/>
    </source>
</evidence>
<dbReference type="SUPFAM" id="SSF143865">
    <property type="entry name" value="CorA soluble domain-like"/>
    <property type="match status" value="1"/>
</dbReference>
<evidence type="ECO:0000256" key="7">
    <source>
        <dbReference type="ARBA" id="ARBA00022692"/>
    </source>
</evidence>
<evidence type="ECO:0000313" key="14">
    <source>
        <dbReference type="EMBL" id="EME68898.1"/>
    </source>
</evidence>
<accession>M3A7W6</accession>
<dbReference type="FunFam" id="1.20.58.340:FF:000001">
    <property type="entry name" value="Magnesium transport protein CorA"/>
    <property type="match status" value="1"/>
</dbReference>
<dbReference type="InterPro" id="IPR050829">
    <property type="entry name" value="CorA_MIT"/>
</dbReference>
<keyword evidence="6" id="KW-0997">Cell inner membrane</keyword>
<dbReference type="CDD" id="cd12837">
    <property type="entry name" value="EcCorA-like_u1"/>
    <property type="match status" value="1"/>
</dbReference>
<keyword evidence="15" id="KW-1185">Reference proteome</keyword>
<keyword evidence="4" id="KW-0813">Transport</keyword>
<dbReference type="Pfam" id="PF01544">
    <property type="entry name" value="CorA"/>
    <property type="match status" value="1"/>
</dbReference>
<evidence type="ECO:0000256" key="11">
    <source>
        <dbReference type="ARBA" id="ARBA00023136"/>
    </source>
</evidence>
<dbReference type="InterPro" id="IPR045863">
    <property type="entry name" value="CorA_TM1_TM2"/>
</dbReference>
<evidence type="ECO:0000256" key="1">
    <source>
        <dbReference type="ARBA" id="ARBA00004429"/>
    </source>
</evidence>
<dbReference type="EMBL" id="AONQ01000048">
    <property type="protein sequence ID" value="EME68898.1"/>
    <property type="molecule type" value="Genomic_DNA"/>
</dbReference>